<evidence type="ECO:0000256" key="2">
    <source>
        <dbReference type="ARBA" id="ARBA00023054"/>
    </source>
</evidence>
<organism evidence="5 6">
    <name type="scientific">Paralvinella palmiformis</name>
    <dbReference type="NCBI Taxonomy" id="53620"/>
    <lineage>
        <taxon>Eukaryota</taxon>
        <taxon>Metazoa</taxon>
        <taxon>Spiralia</taxon>
        <taxon>Lophotrochozoa</taxon>
        <taxon>Annelida</taxon>
        <taxon>Polychaeta</taxon>
        <taxon>Sedentaria</taxon>
        <taxon>Canalipalpata</taxon>
        <taxon>Terebellida</taxon>
        <taxon>Terebelliformia</taxon>
        <taxon>Alvinellidae</taxon>
        <taxon>Paralvinella</taxon>
    </lineage>
</organism>
<keyword evidence="2" id="KW-0175">Coiled coil</keyword>
<dbReference type="Proteomes" id="UP001208570">
    <property type="component" value="Unassembled WGS sequence"/>
</dbReference>
<keyword evidence="6" id="KW-1185">Reference proteome</keyword>
<dbReference type="PANTHER" id="PTHR15751">
    <property type="entry name" value="TRAFFICKING KINESIN-BINDING PROTEIN"/>
    <property type="match status" value="1"/>
</dbReference>
<sequence length="101" mass="11827">MYKKWDDLCHSKDLPEVDLVSLVEEQIPRYRLRADTITSFSGYKHDDFIKTPVLRPDVELDLSLELIEETLKYFKKSQWQQIDIGRGFVNIGQPADVLSKI</sequence>
<dbReference type="GO" id="GO:0005739">
    <property type="term" value="C:mitochondrion"/>
    <property type="evidence" value="ECO:0007669"/>
    <property type="project" value="UniProtKB-SubCell"/>
</dbReference>
<comment type="subcellular location">
    <subcellularLocation>
        <location evidence="1">Mitochondrion</location>
    </subcellularLocation>
</comment>
<feature type="domain" description="HAP1 N-terminal" evidence="4">
    <location>
        <begin position="24"/>
        <end position="74"/>
    </location>
</feature>
<evidence type="ECO:0000256" key="3">
    <source>
        <dbReference type="ARBA" id="ARBA00023128"/>
    </source>
</evidence>
<evidence type="ECO:0000256" key="1">
    <source>
        <dbReference type="ARBA" id="ARBA00004173"/>
    </source>
</evidence>
<comment type="caution">
    <text evidence="5">The sequence shown here is derived from an EMBL/GenBank/DDBJ whole genome shotgun (WGS) entry which is preliminary data.</text>
</comment>
<dbReference type="AlphaFoldDB" id="A0AAD9JD01"/>
<proteinExistence type="predicted"/>
<dbReference type="InterPro" id="IPR006933">
    <property type="entry name" value="HAP1_N"/>
</dbReference>
<dbReference type="GO" id="GO:0031410">
    <property type="term" value="C:cytoplasmic vesicle"/>
    <property type="evidence" value="ECO:0007669"/>
    <property type="project" value="TreeGrafter"/>
</dbReference>
<accession>A0AAD9JD01</accession>
<dbReference type="GO" id="GO:0048311">
    <property type="term" value="P:mitochondrion distribution"/>
    <property type="evidence" value="ECO:0007669"/>
    <property type="project" value="TreeGrafter"/>
</dbReference>
<name>A0AAD9JD01_9ANNE</name>
<dbReference type="GO" id="GO:0047496">
    <property type="term" value="P:vesicle transport along microtubule"/>
    <property type="evidence" value="ECO:0007669"/>
    <property type="project" value="TreeGrafter"/>
</dbReference>
<dbReference type="EMBL" id="JAODUP010000420">
    <property type="protein sequence ID" value="KAK2150165.1"/>
    <property type="molecule type" value="Genomic_DNA"/>
</dbReference>
<keyword evidence="3" id="KW-0496">Mitochondrion</keyword>
<dbReference type="PANTHER" id="PTHR15751:SF12">
    <property type="entry name" value="TRAFFICKING KINESIN-BINDING PROTEIN MILT"/>
    <property type="match status" value="1"/>
</dbReference>
<evidence type="ECO:0000313" key="5">
    <source>
        <dbReference type="EMBL" id="KAK2150165.1"/>
    </source>
</evidence>
<evidence type="ECO:0000259" key="4">
    <source>
        <dbReference type="Pfam" id="PF04849"/>
    </source>
</evidence>
<reference evidence="5" key="1">
    <citation type="journal article" date="2023" name="Mol. Biol. Evol.">
        <title>Third-Generation Sequencing Reveals the Adaptive Role of the Epigenome in Three Deep-Sea Polychaetes.</title>
        <authorList>
            <person name="Perez M."/>
            <person name="Aroh O."/>
            <person name="Sun Y."/>
            <person name="Lan Y."/>
            <person name="Juniper S.K."/>
            <person name="Young C.R."/>
            <person name="Angers B."/>
            <person name="Qian P.Y."/>
        </authorList>
    </citation>
    <scope>NUCLEOTIDE SEQUENCE</scope>
    <source>
        <strain evidence="5">P08H-3</strain>
    </source>
</reference>
<dbReference type="InterPro" id="IPR051946">
    <property type="entry name" value="Intracell_Traff-Reg"/>
</dbReference>
<evidence type="ECO:0000313" key="6">
    <source>
        <dbReference type="Proteomes" id="UP001208570"/>
    </source>
</evidence>
<protein>
    <recommendedName>
        <fullName evidence="4">HAP1 N-terminal domain-containing protein</fullName>
    </recommendedName>
</protein>
<dbReference type="Pfam" id="PF04849">
    <property type="entry name" value="HAP1_N"/>
    <property type="match status" value="1"/>
</dbReference>
<gene>
    <name evidence="5" type="ORF">LSH36_420g02033</name>
</gene>
<dbReference type="GO" id="GO:0006605">
    <property type="term" value="P:protein targeting"/>
    <property type="evidence" value="ECO:0007669"/>
    <property type="project" value="TreeGrafter"/>
</dbReference>
<dbReference type="GO" id="GO:0017022">
    <property type="term" value="F:myosin binding"/>
    <property type="evidence" value="ECO:0007669"/>
    <property type="project" value="TreeGrafter"/>
</dbReference>